<dbReference type="Proteomes" id="UP000004848">
    <property type="component" value="Unassembled WGS sequence"/>
</dbReference>
<comment type="caution">
    <text evidence="5">The sequence shown here is derived from an EMBL/GenBank/DDBJ whole genome shotgun (WGS) entry which is preliminary data.</text>
</comment>
<dbReference type="GO" id="GO:0043565">
    <property type="term" value="F:sequence-specific DNA binding"/>
    <property type="evidence" value="ECO:0007669"/>
    <property type="project" value="InterPro"/>
</dbReference>
<dbReference type="PROSITE" id="PS01124">
    <property type="entry name" value="HTH_ARAC_FAMILY_2"/>
    <property type="match status" value="1"/>
</dbReference>
<dbReference type="SMART" id="SM00342">
    <property type="entry name" value="HTH_ARAC"/>
    <property type="match status" value="1"/>
</dbReference>
<dbReference type="Pfam" id="PF12833">
    <property type="entry name" value="HTH_18"/>
    <property type="match status" value="1"/>
</dbReference>
<evidence type="ECO:0000256" key="3">
    <source>
        <dbReference type="ARBA" id="ARBA00023163"/>
    </source>
</evidence>
<proteinExistence type="predicted"/>
<dbReference type="SUPFAM" id="SSF46689">
    <property type="entry name" value="Homeodomain-like"/>
    <property type="match status" value="2"/>
</dbReference>
<dbReference type="InterPro" id="IPR011051">
    <property type="entry name" value="RmlC_Cupin_sf"/>
</dbReference>
<evidence type="ECO:0000259" key="4">
    <source>
        <dbReference type="PROSITE" id="PS01124"/>
    </source>
</evidence>
<keyword evidence="1" id="KW-0805">Transcription regulation</keyword>
<dbReference type="GeneID" id="68849428"/>
<evidence type="ECO:0000256" key="2">
    <source>
        <dbReference type="ARBA" id="ARBA00023125"/>
    </source>
</evidence>
<gene>
    <name evidence="5" type="ORF">SIAM614_29991</name>
</gene>
<dbReference type="OrthoDB" id="9783876at2"/>
<protein>
    <submittedName>
        <fullName evidence="5">Transcriptional regulator, AraC family protein</fullName>
    </submittedName>
</protein>
<keyword evidence="2" id="KW-0238">DNA-binding</keyword>
<name>A0P1X0_ROSAI</name>
<dbReference type="PANTHER" id="PTHR46796:SF7">
    <property type="entry name" value="ARAC FAMILY TRANSCRIPTIONAL REGULATOR"/>
    <property type="match status" value="1"/>
</dbReference>
<evidence type="ECO:0000313" key="6">
    <source>
        <dbReference type="Proteomes" id="UP000004848"/>
    </source>
</evidence>
<dbReference type="PANTHER" id="PTHR46796">
    <property type="entry name" value="HTH-TYPE TRANSCRIPTIONAL ACTIVATOR RHAS-RELATED"/>
    <property type="match status" value="1"/>
</dbReference>
<organism evidence="5 6">
    <name type="scientific">Roseibium aggregatum (strain ATCC 25650 / DSM 13394 / JCM 20685 / NBRC 16684 / NCIMB 2208 / IAM 12614 / B1)</name>
    <name type="common">Stappia aggregata</name>
    <dbReference type="NCBI Taxonomy" id="384765"/>
    <lineage>
        <taxon>Bacteria</taxon>
        <taxon>Pseudomonadati</taxon>
        <taxon>Pseudomonadota</taxon>
        <taxon>Alphaproteobacteria</taxon>
        <taxon>Hyphomicrobiales</taxon>
        <taxon>Stappiaceae</taxon>
        <taxon>Roseibium</taxon>
    </lineage>
</organism>
<dbReference type="InterPro" id="IPR018062">
    <property type="entry name" value="HTH_AraC-typ_CS"/>
</dbReference>
<dbReference type="GO" id="GO:0003700">
    <property type="term" value="F:DNA-binding transcription factor activity"/>
    <property type="evidence" value="ECO:0007669"/>
    <property type="project" value="InterPro"/>
</dbReference>
<dbReference type="SUPFAM" id="SSF51182">
    <property type="entry name" value="RmlC-like cupins"/>
    <property type="match status" value="1"/>
</dbReference>
<keyword evidence="3" id="KW-0804">Transcription</keyword>
<reference evidence="5 6" key="1">
    <citation type="submission" date="2006-05" db="EMBL/GenBank/DDBJ databases">
        <authorList>
            <person name="King G."/>
            <person name="Ferriera S."/>
            <person name="Johnson J."/>
            <person name="Kravitz S."/>
            <person name="Beeson K."/>
            <person name="Sutton G."/>
            <person name="Rogers Y.-H."/>
            <person name="Friedman R."/>
            <person name="Frazier M."/>
            <person name="Venter J.C."/>
        </authorList>
    </citation>
    <scope>NUCLEOTIDE SEQUENCE [LARGE SCALE GENOMIC DNA]</scope>
    <source>
        <strain evidence="6">ATCC 25650 / DSM 13394 / JCM 20685 / NBRC 16684 / NCIMB 2208 / IAM 12614 / B1</strain>
    </source>
</reference>
<evidence type="ECO:0000313" key="5">
    <source>
        <dbReference type="EMBL" id="EAV41046.1"/>
    </source>
</evidence>
<dbReference type="eggNOG" id="COG2207">
    <property type="taxonomic scope" value="Bacteria"/>
</dbReference>
<dbReference type="RefSeq" id="WP_006939228.1">
    <property type="nucleotide sequence ID" value="NZ_AAUW01000024.1"/>
</dbReference>
<dbReference type="InterPro" id="IPR018060">
    <property type="entry name" value="HTH_AraC"/>
</dbReference>
<dbReference type="InterPro" id="IPR050204">
    <property type="entry name" value="AraC_XylS_family_regulators"/>
</dbReference>
<dbReference type="PROSITE" id="PS00041">
    <property type="entry name" value="HTH_ARAC_FAMILY_1"/>
    <property type="match status" value="1"/>
</dbReference>
<dbReference type="EMBL" id="AAUW01000024">
    <property type="protein sequence ID" value="EAV41046.1"/>
    <property type="molecule type" value="Genomic_DNA"/>
</dbReference>
<dbReference type="InterPro" id="IPR009057">
    <property type="entry name" value="Homeodomain-like_sf"/>
</dbReference>
<dbReference type="InterPro" id="IPR032783">
    <property type="entry name" value="AraC_lig"/>
</dbReference>
<accession>A0P1X0</accession>
<dbReference type="AlphaFoldDB" id="A0P1X0"/>
<sequence length="316" mass="33835">MDPLSDILSLLRPHDCVAAGLVAGGTWSIYFEAHEGLKCNGIVEGSCSLSVNDGPTVALTAGDCVILPHGLPFVVWSGAATRPADARSIYAPSRHGGTARYGKGEDFYMTGARFLLAGPNARMLLGTLPPVLVLRHGADDGIVPWFLSRLAAELRNPQIGGALTITHLSHVLLVHVIRSALAQGDIEQTGWLSSLTNPKIMPAIAAIHADPARAWTVEDLAAVAAQSRTTFAVRFRAVVGQSPIEYLTKWRMLLAVERLRVPGSSVATVATEVGYGSESAFAAAFRRTMGAAPRTYLRQIEIEPLEENSHRTQLEV</sequence>
<dbReference type="Pfam" id="PF12852">
    <property type="entry name" value="Cupin_6"/>
    <property type="match status" value="1"/>
</dbReference>
<feature type="domain" description="HTH araC/xylS-type" evidence="4">
    <location>
        <begin position="201"/>
        <end position="299"/>
    </location>
</feature>
<dbReference type="Gene3D" id="1.10.10.60">
    <property type="entry name" value="Homeodomain-like"/>
    <property type="match status" value="1"/>
</dbReference>
<evidence type="ECO:0000256" key="1">
    <source>
        <dbReference type="ARBA" id="ARBA00023015"/>
    </source>
</evidence>